<feature type="region of interest" description="Disordered" evidence="4">
    <location>
        <begin position="1324"/>
        <end position="1502"/>
    </location>
</feature>
<name>A0AAE1L0B1_PETCI</name>
<keyword evidence="7" id="KW-1185">Reference proteome</keyword>
<protein>
    <recommendedName>
        <fullName evidence="5">VWFC domain-containing protein</fullName>
    </recommendedName>
</protein>
<dbReference type="PROSITE" id="PS50184">
    <property type="entry name" value="VWFC_2"/>
    <property type="match status" value="1"/>
</dbReference>
<feature type="compositionally biased region" description="Polar residues" evidence="4">
    <location>
        <begin position="404"/>
        <end position="420"/>
    </location>
</feature>
<comment type="subcellular location">
    <subcellularLocation>
        <location evidence="1">Secreted</location>
    </subcellularLocation>
</comment>
<feature type="compositionally biased region" description="Low complexity" evidence="4">
    <location>
        <begin position="428"/>
        <end position="461"/>
    </location>
</feature>
<feature type="compositionally biased region" description="Low complexity" evidence="4">
    <location>
        <begin position="1007"/>
        <end position="1026"/>
    </location>
</feature>
<proteinExistence type="predicted"/>
<feature type="compositionally biased region" description="Polar residues" evidence="4">
    <location>
        <begin position="356"/>
        <end position="376"/>
    </location>
</feature>
<dbReference type="Proteomes" id="UP001286313">
    <property type="component" value="Unassembled WGS sequence"/>
</dbReference>
<feature type="compositionally biased region" description="Basic and acidic residues" evidence="4">
    <location>
        <begin position="857"/>
        <end position="890"/>
    </location>
</feature>
<evidence type="ECO:0000313" key="6">
    <source>
        <dbReference type="EMBL" id="KAK3890798.1"/>
    </source>
</evidence>
<comment type="caution">
    <text evidence="6">The sequence shown here is derived from an EMBL/GenBank/DDBJ whole genome shotgun (WGS) entry which is preliminary data.</text>
</comment>
<evidence type="ECO:0000256" key="4">
    <source>
        <dbReference type="SAM" id="MobiDB-lite"/>
    </source>
</evidence>
<feature type="compositionally biased region" description="Low complexity" evidence="4">
    <location>
        <begin position="695"/>
        <end position="726"/>
    </location>
</feature>
<feature type="compositionally biased region" description="Polar residues" evidence="4">
    <location>
        <begin position="281"/>
        <end position="298"/>
    </location>
</feature>
<feature type="compositionally biased region" description="Basic residues" evidence="4">
    <location>
        <begin position="468"/>
        <end position="481"/>
    </location>
</feature>
<feature type="compositionally biased region" description="Pro residues" evidence="4">
    <location>
        <begin position="1488"/>
        <end position="1502"/>
    </location>
</feature>
<feature type="compositionally biased region" description="Low complexity" evidence="4">
    <location>
        <begin position="1471"/>
        <end position="1487"/>
    </location>
</feature>
<dbReference type="InterPro" id="IPR052424">
    <property type="entry name" value="Kielin_Chordin-BMP_Reg"/>
</dbReference>
<dbReference type="PANTHER" id="PTHR46698">
    <property type="entry name" value="CROSSVEINLESS 2"/>
    <property type="match status" value="1"/>
</dbReference>
<feature type="compositionally biased region" description="Basic and acidic residues" evidence="4">
    <location>
        <begin position="914"/>
        <end position="955"/>
    </location>
</feature>
<evidence type="ECO:0000259" key="5">
    <source>
        <dbReference type="PROSITE" id="PS50184"/>
    </source>
</evidence>
<keyword evidence="2" id="KW-0964">Secreted</keyword>
<dbReference type="GO" id="GO:0005576">
    <property type="term" value="C:extracellular region"/>
    <property type="evidence" value="ECO:0007669"/>
    <property type="project" value="UniProtKB-SubCell"/>
</dbReference>
<evidence type="ECO:0000256" key="1">
    <source>
        <dbReference type="ARBA" id="ARBA00004613"/>
    </source>
</evidence>
<organism evidence="6 7">
    <name type="scientific">Petrolisthes cinctipes</name>
    <name type="common">Flat porcelain crab</name>
    <dbReference type="NCBI Taxonomy" id="88211"/>
    <lineage>
        <taxon>Eukaryota</taxon>
        <taxon>Metazoa</taxon>
        <taxon>Ecdysozoa</taxon>
        <taxon>Arthropoda</taxon>
        <taxon>Crustacea</taxon>
        <taxon>Multicrustacea</taxon>
        <taxon>Malacostraca</taxon>
        <taxon>Eumalacostraca</taxon>
        <taxon>Eucarida</taxon>
        <taxon>Decapoda</taxon>
        <taxon>Pleocyemata</taxon>
        <taxon>Anomura</taxon>
        <taxon>Galatheoidea</taxon>
        <taxon>Porcellanidae</taxon>
        <taxon>Petrolisthes</taxon>
    </lineage>
</organism>
<sequence>MPTKLARTLLTATVQGDRVGNKLRGTRVRGSPTPARYTSGDKGCVRVKDGELDGNRLYRHNGGNKVTDVVEFGEVGEHQRQHDVAAQEAAVIGTRRRGGIPTTTNNSSVMGCVSDGALFAEGSAMMSDDECSYCFCIRGKRQCVAPKCILPLEGCRPRYRSFSCCPNFYDCHGDTFLTTTTTTTTTENPFRGTCMVGGVEYEDGMRVEAAENNKCESCFCLRGQLSCSNHTCNDPPDTEGCTPIYYEGSCCPVGYTCGDSNDLNQLYQRESRQGFEAAENSPANTQNDQPLSSDQSSGPEEDVNEGTLSEDTTEEIPTSIPVSTSKPPPRLRPMARPSPADIARRRQQSRFSTTRNQPTRPQRPSRPKTSTETMSLSERLKKRNKYSRTTTTPQASTTLTSQLRTSPQPLQSLPISTTPTHMEEQQRPKTTTTTSIPNTTTTKPITPAINQPTSTTTTNRLPPNPTTHKPRLTTNKPRRTTTKFESTTRRERPTTTKVPKGTAFRWSKFRYGGTASSTTPRPSTTRAHFILSSQEVTTTLPVRDSWPLSKTTGTGHVGEVFFVQDRKRLTPFAPFTTTSPPWQKPVEVGVGVNVKGNLDDATVFGPILIYDNRVRRDRQQKAKNTTELPTEEEKVTEVTDVPTEETTILPEEELTEKIVVSDNVAAPTNNDPQDSEKEYEVKVTTMLSPAEPLETTVPPQTNSSTTVTPSTPASPSEPAESPLPTTDDVPDAAVPEKPEDTVDIEYLDLDTHIPTYDITVGSSVMTAGHSHHSPVGVGQVIPVKLEPEDLMPHSRPASRPDSQIIIIKRPDHTETVPEEPIMVTEVTEILDQGVSEGETEKPPAQTVTPDDVDEAQQPEHKQEEGNEDLKMEHKSTTEDEVLEAEHKAPETESASEAPRPSILSALFNILTQTERPRPDPTRTSRPKPDRPIPEPSESRPTRFRPERPIPPRLRPEQPGNQRPFRPRPERPGILRPRPDIRNDRPRPERLPPPSRLPFRPRPRPNGRPDFVPPRFRFTTPTPGPDIGTEEETTTEPSSPASASPAEEESSPTPGLPFRFTPPLTETLPRLPPQFTPSTTESTTQVSPQFTRPTTEIPARVPPQFTRPTTEIPARVSPQFTRPTIEIPARASPQFTRPTTEIPARVPPQFTRPTTEIPARVPPQFTRPTTEIPARVPPQFTRPTTEIPARVPPQFTRLTSESPAPSLFIPPFLQATPAEPRPGVVNPNPIPLFILPDPIHTGPTLRPFIPPPAISSVQPASISLQGLPSQPVLESGFQGMRKESEGVTPNIDIHDDYDTQGEPTLPPSLPNLKIIPFVAADALTGPDRPFSSEDPRSTPRPSLLPILPLKEDHEVDTGETSTDSPSTTTPTTTTTTSISQTTTRRPPIIPPRRPLPPRPAIGDATTRRPFLPFGRPGKRPTRPVFKPQPTPASREDQTTADSNPTLSTRPDFLFAFRDRPSTRPPFIPPRRTSSLETTTQNPTTTTSTVPPPPPPPPSTPFRPKPTTILPVQTSRPIDSNDISNLLLQDVFQLPPGQSFSVSQGTPKPSRPVKVAAVLPEIPAAVRDQLPLATDPILASGLLKLSGCNIYGRMYVVKDRIPELSAKCKECRCTPVGVQCLPIC</sequence>
<dbReference type="PANTHER" id="PTHR46698:SF3">
    <property type="entry name" value="TENECTIN ISOFORM 1-RELATED"/>
    <property type="match status" value="1"/>
</dbReference>
<keyword evidence="3" id="KW-0732">Signal</keyword>
<feature type="region of interest" description="Disordered" evidence="4">
    <location>
        <begin position="834"/>
        <end position="1186"/>
    </location>
</feature>
<feature type="compositionally biased region" description="Low complexity" evidence="4">
    <location>
        <begin position="389"/>
        <end position="403"/>
    </location>
</feature>
<dbReference type="EMBL" id="JAWQEG010000390">
    <property type="protein sequence ID" value="KAK3890798.1"/>
    <property type="molecule type" value="Genomic_DNA"/>
</dbReference>
<feature type="compositionally biased region" description="Low complexity" evidence="4">
    <location>
        <begin position="1359"/>
        <end position="1385"/>
    </location>
</feature>
<accession>A0AAE1L0B1</accession>
<feature type="compositionally biased region" description="Low complexity" evidence="4">
    <location>
        <begin position="1034"/>
        <end position="1068"/>
    </location>
</feature>
<evidence type="ECO:0000313" key="7">
    <source>
        <dbReference type="Proteomes" id="UP001286313"/>
    </source>
</evidence>
<dbReference type="Gene3D" id="6.20.200.20">
    <property type="match status" value="1"/>
</dbReference>
<evidence type="ECO:0000256" key="3">
    <source>
        <dbReference type="ARBA" id="ARBA00022729"/>
    </source>
</evidence>
<gene>
    <name evidence="6" type="ORF">Pcinc_005272</name>
</gene>
<dbReference type="InterPro" id="IPR001007">
    <property type="entry name" value="VWF_dom"/>
</dbReference>
<feature type="region of interest" description="Disordered" evidence="4">
    <location>
        <begin position="658"/>
        <end position="735"/>
    </location>
</feature>
<feature type="compositionally biased region" description="Polar residues" evidence="4">
    <location>
        <begin position="1438"/>
        <end position="1447"/>
    </location>
</feature>
<reference evidence="6" key="1">
    <citation type="submission" date="2023-10" db="EMBL/GenBank/DDBJ databases">
        <title>Genome assemblies of two species of porcelain crab, Petrolisthes cinctipes and Petrolisthes manimaculis (Anomura: Porcellanidae).</title>
        <authorList>
            <person name="Angst P."/>
        </authorList>
    </citation>
    <scope>NUCLEOTIDE SEQUENCE</scope>
    <source>
        <strain evidence="6">PB745_01</strain>
        <tissue evidence="6">Gill</tissue>
    </source>
</reference>
<feature type="region of interest" description="Disordered" evidence="4">
    <location>
        <begin position="273"/>
        <end position="498"/>
    </location>
</feature>
<feature type="region of interest" description="Disordered" evidence="4">
    <location>
        <begin position="620"/>
        <end position="644"/>
    </location>
</feature>
<dbReference type="SUPFAM" id="SSF57603">
    <property type="entry name" value="FnI-like domain"/>
    <property type="match status" value="2"/>
</dbReference>
<feature type="compositionally biased region" description="Basic and acidic residues" evidence="4">
    <location>
        <begin position="966"/>
        <end position="989"/>
    </location>
</feature>
<feature type="region of interest" description="Disordered" evidence="4">
    <location>
        <begin position="1286"/>
        <end position="1309"/>
    </location>
</feature>
<feature type="domain" description="VWFC" evidence="5">
    <location>
        <begin position="192"/>
        <end position="258"/>
    </location>
</feature>
<feature type="compositionally biased region" description="Pro residues" evidence="4">
    <location>
        <begin position="1386"/>
        <end position="1398"/>
    </location>
</feature>
<evidence type="ECO:0000256" key="2">
    <source>
        <dbReference type="ARBA" id="ARBA00022525"/>
    </source>
</evidence>
<feature type="compositionally biased region" description="Polar residues" evidence="4">
    <location>
        <begin position="1075"/>
        <end position="1093"/>
    </location>
</feature>